<keyword evidence="3 5" id="KW-1133">Transmembrane helix</keyword>
<protein>
    <submittedName>
        <fullName evidence="6">DoxX family protein</fullName>
    </submittedName>
</protein>
<keyword evidence="7" id="KW-1185">Reference proteome</keyword>
<comment type="caution">
    <text evidence="6">The sequence shown here is derived from an EMBL/GenBank/DDBJ whole genome shotgun (WGS) entry which is preliminary data.</text>
</comment>
<evidence type="ECO:0000256" key="2">
    <source>
        <dbReference type="ARBA" id="ARBA00022692"/>
    </source>
</evidence>
<sequence length="120" mass="12769">MKWTVRILQGLLALGYLMFGFMKLSGNEMQAQAFSEVYGYGVGFMYVVGAIELLAAIGLIIGFKKPRVAFYSAGVIVLTMVGAVGTHLMAGQGIGVATMPIVLLILALIVVLGRRSERAA</sequence>
<dbReference type="Pfam" id="PF13564">
    <property type="entry name" value="DoxX_2"/>
    <property type="match status" value="1"/>
</dbReference>
<dbReference type="Proteomes" id="UP000650466">
    <property type="component" value="Unassembled WGS sequence"/>
</dbReference>
<evidence type="ECO:0000256" key="4">
    <source>
        <dbReference type="ARBA" id="ARBA00023136"/>
    </source>
</evidence>
<evidence type="ECO:0000256" key="5">
    <source>
        <dbReference type="SAM" id="Phobius"/>
    </source>
</evidence>
<feature type="transmembrane region" description="Helical" evidence="5">
    <location>
        <begin position="68"/>
        <end position="88"/>
    </location>
</feature>
<feature type="transmembrane region" description="Helical" evidence="5">
    <location>
        <begin position="94"/>
        <end position="113"/>
    </location>
</feature>
<feature type="transmembrane region" description="Helical" evidence="5">
    <location>
        <begin position="37"/>
        <end position="61"/>
    </location>
</feature>
<comment type="subcellular location">
    <subcellularLocation>
        <location evidence="1">Membrane</location>
        <topology evidence="1">Multi-pass membrane protein</topology>
    </subcellularLocation>
</comment>
<keyword evidence="2 5" id="KW-0812">Transmembrane</keyword>
<dbReference type="AlphaFoldDB" id="A0A926KTM6"/>
<name>A0A926KTM6_9BACL</name>
<accession>A0A926KTM6</accession>
<dbReference type="EMBL" id="JACVVD010000013">
    <property type="protein sequence ID" value="MBD0383805.1"/>
    <property type="molecule type" value="Genomic_DNA"/>
</dbReference>
<organism evidence="6 7">
    <name type="scientific">Paenibacillus sedimenti</name>
    <dbReference type="NCBI Taxonomy" id="2770274"/>
    <lineage>
        <taxon>Bacteria</taxon>
        <taxon>Bacillati</taxon>
        <taxon>Bacillota</taxon>
        <taxon>Bacilli</taxon>
        <taxon>Bacillales</taxon>
        <taxon>Paenibacillaceae</taxon>
        <taxon>Paenibacillus</taxon>
    </lineage>
</organism>
<gene>
    <name evidence="6" type="ORF">ICC18_27390</name>
</gene>
<dbReference type="InterPro" id="IPR032808">
    <property type="entry name" value="DoxX"/>
</dbReference>
<feature type="transmembrane region" description="Helical" evidence="5">
    <location>
        <begin position="7"/>
        <end position="25"/>
    </location>
</feature>
<evidence type="ECO:0000313" key="6">
    <source>
        <dbReference type="EMBL" id="MBD0383805.1"/>
    </source>
</evidence>
<dbReference type="GO" id="GO:0016020">
    <property type="term" value="C:membrane"/>
    <property type="evidence" value="ECO:0007669"/>
    <property type="project" value="UniProtKB-SubCell"/>
</dbReference>
<evidence type="ECO:0000256" key="3">
    <source>
        <dbReference type="ARBA" id="ARBA00022989"/>
    </source>
</evidence>
<evidence type="ECO:0000256" key="1">
    <source>
        <dbReference type="ARBA" id="ARBA00004141"/>
    </source>
</evidence>
<keyword evidence="4 5" id="KW-0472">Membrane</keyword>
<reference evidence="6" key="1">
    <citation type="submission" date="2020-09" db="EMBL/GenBank/DDBJ databases">
        <title>Draft Genome Sequence of Paenibacillus sp. WST5.</title>
        <authorList>
            <person name="Bao Z."/>
        </authorList>
    </citation>
    <scope>NUCLEOTIDE SEQUENCE</scope>
    <source>
        <strain evidence="6">WST5</strain>
    </source>
</reference>
<evidence type="ECO:0000313" key="7">
    <source>
        <dbReference type="Proteomes" id="UP000650466"/>
    </source>
</evidence>
<proteinExistence type="predicted"/>
<dbReference type="RefSeq" id="WP_188177588.1">
    <property type="nucleotide sequence ID" value="NZ_JACVVD010000013.1"/>
</dbReference>